<protein>
    <submittedName>
        <fullName evidence="2">Uncharacterized protein</fullName>
    </submittedName>
</protein>
<gene>
    <name evidence="2" type="ORF">ECRASSUSDP1_LOCUS9621</name>
</gene>
<dbReference type="AlphaFoldDB" id="A0AAD1UJZ0"/>
<dbReference type="Proteomes" id="UP001295684">
    <property type="component" value="Unassembled WGS sequence"/>
</dbReference>
<keyword evidence="1" id="KW-0732">Signal</keyword>
<evidence type="ECO:0000313" key="2">
    <source>
        <dbReference type="EMBL" id="CAI2368330.1"/>
    </source>
</evidence>
<sequence length="49" mass="5843">MYLFFSLIFCPTVSLLYLDKDPGLWPIYLYLSNTSLNQLKPPREEIIIY</sequence>
<proteinExistence type="predicted"/>
<keyword evidence="3" id="KW-1185">Reference proteome</keyword>
<feature type="signal peptide" evidence="1">
    <location>
        <begin position="1"/>
        <end position="15"/>
    </location>
</feature>
<evidence type="ECO:0000256" key="1">
    <source>
        <dbReference type="SAM" id="SignalP"/>
    </source>
</evidence>
<reference evidence="2" key="1">
    <citation type="submission" date="2023-07" db="EMBL/GenBank/DDBJ databases">
        <authorList>
            <consortium name="AG Swart"/>
            <person name="Singh M."/>
            <person name="Singh A."/>
            <person name="Seah K."/>
            <person name="Emmerich C."/>
        </authorList>
    </citation>
    <scope>NUCLEOTIDE SEQUENCE</scope>
    <source>
        <strain evidence="2">DP1</strain>
    </source>
</reference>
<name>A0AAD1UJZ0_EUPCR</name>
<feature type="chain" id="PRO_5042277046" evidence="1">
    <location>
        <begin position="16"/>
        <end position="49"/>
    </location>
</feature>
<accession>A0AAD1UJZ0</accession>
<evidence type="ECO:0000313" key="3">
    <source>
        <dbReference type="Proteomes" id="UP001295684"/>
    </source>
</evidence>
<dbReference type="EMBL" id="CAMPGE010009463">
    <property type="protein sequence ID" value="CAI2368330.1"/>
    <property type="molecule type" value="Genomic_DNA"/>
</dbReference>
<comment type="caution">
    <text evidence="2">The sequence shown here is derived from an EMBL/GenBank/DDBJ whole genome shotgun (WGS) entry which is preliminary data.</text>
</comment>
<organism evidence="2 3">
    <name type="scientific">Euplotes crassus</name>
    <dbReference type="NCBI Taxonomy" id="5936"/>
    <lineage>
        <taxon>Eukaryota</taxon>
        <taxon>Sar</taxon>
        <taxon>Alveolata</taxon>
        <taxon>Ciliophora</taxon>
        <taxon>Intramacronucleata</taxon>
        <taxon>Spirotrichea</taxon>
        <taxon>Hypotrichia</taxon>
        <taxon>Euplotida</taxon>
        <taxon>Euplotidae</taxon>
        <taxon>Moneuplotes</taxon>
    </lineage>
</organism>